<sequence>MKFFSTLALVAIIAQCADAHQMLRSASTKSVDFSVLSGEGSNSVGSMKHKRHDGSFDGSWGGRPPHPKGSFDGKMMAGSFDGSWGGRRHGPHHPKGSFDGSFDGHHKWAGSFDGSFPGPHGKGHGKGHGSFEGHGKDIPFPGKGKKGKKPTGSGSEEATKQQSTEQQTASGSD</sequence>
<name>H3H3H5_PHYRM</name>
<dbReference type="eggNOG" id="ENOG502RF4P">
    <property type="taxonomic scope" value="Eukaryota"/>
</dbReference>
<dbReference type="HOGENOM" id="CLU_135334_0_0_1"/>
<reference evidence="4" key="1">
    <citation type="journal article" date="2006" name="Science">
        <title>Phytophthora genome sequences uncover evolutionary origins and mechanisms of pathogenesis.</title>
        <authorList>
            <person name="Tyler B.M."/>
            <person name="Tripathy S."/>
            <person name="Zhang X."/>
            <person name="Dehal P."/>
            <person name="Jiang R.H."/>
            <person name="Aerts A."/>
            <person name="Arredondo F.D."/>
            <person name="Baxter L."/>
            <person name="Bensasson D."/>
            <person name="Beynon J.L."/>
            <person name="Chapman J."/>
            <person name="Damasceno C.M."/>
            <person name="Dorrance A.E."/>
            <person name="Dou D."/>
            <person name="Dickerman A.W."/>
            <person name="Dubchak I.L."/>
            <person name="Garbelotto M."/>
            <person name="Gijzen M."/>
            <person name="Gordon S.G."/>
            <person name="Govers F."/>
            <person name="Grunwald N.J."/>
            <person name="Huang W."/>
            <person name="Ivors K.L."/>
            <person name="Jones R.W."/>
            <person name="Kamoun S."/>
            <person name="Krampis K."/>
            <person name="Lamour K.H."/>
            <person name="Lee M.K."/>
            <person name="McDonald W.H."/>
            <person name="Medina M."/>
            <person name="Meijer H.J."/>
            <person name="Nordberg E.K."/>
            <person name="Maclean D.J."/>
            <person name="Ospina-Giraldo M.D."/>
            <person name="Morris P.F."/>
            <person name="Phuntumart V."/>
            <person name="Putnam N.H."/>
            <person name="Rash S."/>
            <person name="Rose J.K."/>
            <person name="Sakihama Y."/>
            <person name="Salamov A.A."/>
            <person name="Savidor A."/>
            <person name="Scheuring C.F."/>
            <person name="Smith B.M."/>
            <person name="Sobral B.W."/>
            <person name="Terry A."/>
            <person name="Torto-Alalibo T.A."/>
            <person name="Win J."/>
            <person name="Xu Z."/>
            <person name="Zhang H."/>
            <person name="Grigoriev I.V."/>
            <person name="Rokhsar D.S."/>
            <person name="Boore J.L."/>
        </authorList>
    </citation>
    <scope>NUCLEOTIDE SEQUENCE [LARGE SCALE GENOMIC DNA]</scope>
    <source>
        <strain evidence="4">Pr102</strain>
    </source>
</reference>
<feature type="signal peptide" evidence="2">
    <location>
        <begin position="1"/>
        <end position="19"/>
    </location>
</feature>
<dbReference type="OMA" id="GSFDGSW"/>
<dbReference type="EMBL" id="DS566133">
    <property type="status" value="NOT_ANNOTATED_CDS"/>
    <property type="molecule type" value="Genomic_DNA"/>
</dbReference>
<organism evidence="3 4">
    <name type="scientific">Phytophthora ramorum</name>
    <name type="common">Sudden oak death agent</name>
    <dbReference type="NCBI Taxonomy" id="164328"/>
    <lineage>
        <taxon>Eukaryota</taxon>
        <taxon>Sar</taxon>
        <taxon>Stramenopiles</taxon>
        <taxon>Oomycota</taxon>
        <taxon>Peronosporomycetes</taxon>
        <taxon>Peronosporales</taxon>
        <taxon>Peronosporaceae</taxon>
        <taxon>Phytophthora</taxon>
    </lineage>
</organism>
<dbReference type="AlphaFoldDB" id="H3H3H5"/>
<feature type="chain" id="PRO_5003586424" description="RxLR effector protein" evidence="2">
    <location>
        <begin position="20"/>
        <end position="173"/>
    </location>
</feature>
<dbReference type="InParanoid" id="H3H3H5"/>
<protein>
    <recommendedName>
        <fullName evidence="5">RxLR effector protein</fullName>
    </recommendedName>
</protein>
<evidence type="ECO:0000256" key="2">
    <source>
        <dbReference type="SAM" id="SignalP"/>
    </source>
</evidence>
<feature type="region of interest" description="Disordered" evidence="1">
    <location>
        <begin position="40"/>
        <end position="173"/>
    </location>
</feature>
<evidence type="ECO:0000313" key="4">
    <source>
        <dbReference type="Proteomes" id="UP000005238"/>
    </source>
</evidence>
<reference evidence="3" key="2">
    <citation type="submission" date="2015-06" db="UniProtKB">
        <authorList>
            <consortium name="EnsemblProtists"/>
        </authorList>
    </citation>
    <scope>IDENTIFICATION</scope>
    <source>
        <strain evidence="3">Pr102</strain>
    </source>
</reference>
<dbReference type="VEuPathDB" id="FungiDB:KRP22_11225"/>
<dbReference type="EnsemblProtists" id="Phyra85050">
    <property type="protein sequence ID" value="Phyra85050"/>
    <property type="gene ID" value="Phyra85050"/>
</dbReference>
<proteinExistence type="predicted"/>
<keyword evidence="4" id="KW-1185">Reference proteome</keyword>
<dbReference type="Proteomes" id="UP000005238">
    <property type="component" value="Unassembled WGS sequence"/>
</dbReference>
<evidence type="ECO:0008006" key="5">
    <source>
        <dbReference type="Google" id="ProtNLM"/>
    </source>
</evidence>
<dbReference type="VEuPathDB" id="FungiDB:KRP23_1675"/>
<feature type="compositionally biased region" description="Polar residues" evidence="1">
    <location>
        <begin position="160"/>
        <end position="173"/>
    </location>
</feature>
<feature type="compositionally biased region" description="Basic residues" evidence="1">
    <location>
        <begin position="86"/>
        <end position="95"/>
    </location>
</feature>
<evidence type="ECO:0000313" key="3">
    <source>
        <dbReference type="EnsemblProtists" id="Phyra85050"/>
    </source>
</evidence>
<keyword evidence="2" id="KW-0732">Signal</keyword>
<accession>H3H3H5</accession>
<evidence type="ECO:0000256" key="1">
    <source>
        <dbReference type="SAM" id="MobiDB-lite"/>
    </source>
</evidence>